<dbReference type="Pfam" id="PF10135">
    <property type="entry name" value="Rod-binding"/>
    <property type="match status" value="1"/>
</dbReference>
<feature type="domain" description="Flagellar protein FlgJ N-terminal" evidence="2">
    <location>
        <begin position="52"/>
        <end position="91"/>
    </location>
</feature>
<evidence type="ECO:0000313" key="3">
    <source>
        <dbReference type="EMBL" id="SHJ63601.1"/>
    </source>
</evidence>
<gene>
    <name evidence="3" type="ORF">SAMN02745194_03013</name>
</gene>
<reference evidence="3 4" key="1">
    <citation type="submission" date="2016-11" db="EMBL/GenBank/DDBJ databases">
        <authorList>
            <person name="Jaros S."/>
            <person name="Januszkiewicz K."/>
            <person name="Wedrychowicz H."/>
        </authorList>
    </citation>
    <scope>NUCLEOTIDE SEQUENCE [LARGE SCALE GENOMIC DNA]</scope>
    <source>
        <strain evidence="3 4">DSM 14916</strain>
    </source>
</reference>
<dbReference type="EMBL" id="FQZF01000017">
    <property type="protein sequence ID" value="SHJ63601.1"/>
    <property type="molecule type" value="Genomic_DNA"/>
</dbReference>
<dbReference type="AlphaFoldDB" id="A0A1M6KXA8"/>
<keyword evidence="4" id="KW-1185">Reference proteome</keyword>
<dbReference type="RefSeq" id="WP_073136130.1">
    <property type="nucleotide sequence ID" value="NZ_FQZF01000017.1"/>
</dbReference>
<name>A0A1M6KXA8_9PROT</name>
<evidence type="ECO:0000313" key="4">
    <source>
        <dbReference type="Proteomes" id="UP000184387"/>
    </source>
</evidence>
<organism evidence="3 4">
    <name type="scientific">Muricoccus roseus</name>
    <dbReference type="NCBI Taxonomy" id="198092"/>
    <lineage>
        <taxon>Bacteria</taxon>
        <taxon>Pseudomonadati</taxon>
        <taxon>Pseudomonadota</taxon>
        <taxon>Alphaproteobacteria</taxon>
        <taxon>Acetobacterales</taxon>
        <taxon>Roseomonadaceae</taxon>
        <taxon>Muricoccus</taxon>
    </lineage>
</organism>
<accession>A0A1M6KXA8</accession>
<evidence type="ECO:0000259" key="2">
    <source>
        <dbReference type="Pfam" id="PF10135"/>
    </source>
</evidence>
<feature type="region of interest" description="Disordered" evidence="1">
    <location>
        <begin position="1"/>
        <end position="23"/>
    </location>
</feature>
<dbReference type="STRING" id="198092.SAMN02745194_03013"/>
<proteinExistence type="predicted"/>
<dbReference type="InterPro" id="IPR019301">
    <property type="entry name" value="Flagellar_prot_FlgJ_N"/>
</dbReference>
<evidence type="ECO:0000256" key="1">
    <source>
        <dbReference type="SAM" id="MobiDB-lite"/>
    </source>
</evidence>
<protein>
    <submittedName>
        <fullName evidence="3">Rod binding protein</fullName>
    </submittedName>
</protein>
<dbReference type="Proteomes" id="UP000184387">
    <property type="component" value="Unassembled WGS sequence"/>
</dbReference>
<sequence>MDRLSAPGGAPNQTASHAANHAANHAALARVARRFEAQALGALLKPVFGEAPKGLLSGGAAEAQWRPMLVENYARSWSDRGGVGIADAVFREMLRMQSAAQGQANPEGTTP</sequence>
<dbReference type="OrthoDB" id="7862954at2"/>